<feature type="compositionally biased region" description="Low complexity" evidence="7">
    <location>
        <begin position="839"/>
        <end position="848"/>
    </location>
</feature>
<feature type="region of interest" description="Disordered" evidence="7">
    <location>
        <begin position="616"/>
        <end position="679"/>
    </location>
</feature>
<evidence type="ECO:0000256" key="3">
    <source>
        <dbReference type="ARBA" id="ARBA00022692"/>
    </source>
</evidence>
<evidence type="ECO:0000256" key="1">
    <source>
        <dbReference type="ARBA" id="ARBA00004141"/>
    </source>
</evidence>
<keyword evidence="4 8" id="KW-1133">Transmembrane helix</keyword>
<evidence type="ECO:0000259" key="9">
    <source>
        <dbReference type="PROSITE" id="PS50156"/>
    </source>
</evidence>
<dbReference type="PANTHER" id="PTHR10796">
    <property type="entry name" value="PATCHED-RELATED"/>
    <property type="match status" value="1"/>
</dbReference>
<comment type="subcellular location">
    <subcellularLocation>
        <location evidence="1">Membrane</location>
        <topology evidence="1">Multi-pass membrane protein</topology>
    </subcellularLocation>
</comment>
<feature type="transmembrane region" description="Helical" evidence="8">
    <location>
        <begin position="514"/>
        <end position="537"/>
    </location>
</feature>
<dbReference type="OMA" id="KPLCAVM"/>
<feature type="compositionally biased region" description="Polar residues" evidence="7">
    <location>
        <begin position="568"/>
        <end position="601"/>
    </location>
</feature>
<feature type="transmembrane region" description="Helical" evidence="8">
    <location>
        <begin position="444"/>
        <end position="464"/>
    </location>
</feature>
<evidence type="ECO:0000256" key="4">
    <source>
        <dbReference type="ARBA" id="ARBA00022989"/>
    </source>
</evidence>
<evidence type="ECO:0000256" key="5">
    <source>
        <dbReference type="ARBA" id="ARBA00023136"/>
    </source>
</evidence>
<feature type="transmembrane region" description="Helical" evidence="8">
    <location>
        <begin position="1252"/>
        <end position="1275"/>
    </location>
</feature>
<feature type="domain" description="SSD" evidence="9">
    <location>
        <begin position="381"/>
        <end position="537"/>
    </location>
</feature>
<dbReference type="SUPFAM" id="SSF82866">
    <property type="entry name" value="Multidrug efflux transporter AcrB transmembrane domain"/>
    <property type="match status" value="2"/>
</dbReference>
<evidence type="ECO:0000313" key="10">
    <source>
        <dbReference type="EMBL" id="CDJ58713.1"/>
    </source>
</evidence>
<evidence type="ECO:0000256" key="6">
    <source>
        <dbReference type="ARBA" id="ARBA00023180"/>
    </source>
</evidence>
<feature type="transmembrane region" description="Helical" evidence="8">
    <location>
        <begin position="928"/>
        <end position="945"/>
    </location>
</feature>
<evidence type="ECO:0000256" key="2">
    <source>
        <dbReference type="ARBA" id="ARBA00005585"/>
    </source>
</evidence>
<reference evidence="10" key="1">
    <citation type="submission" date="2013-10" db="EMBL/GenBank/DDBJ databases">
        <title>Genomic analysis of the causative agents of coccidiosis in chickens.</title>
        <authorList>
            <person name="Reid A.J."/>
            <person name="Blake D."/>
            <person name="Billington K."/>
            <person name="Browne H."/>
            <person name="Dunn M."/>
            <person name="Hung S."/>
            <person name="Kawahara F."/>
            <person name="Miranda-Saavedra D."/>
            <person name="Mourier T."/>
            <person name="Nagra H."/>
            <person name="Otto T.D."/>
            <person name="Rawlings N."/>
            <person name="Sanchez A."/>
            <person name="Sanders M."/>
            <person name="Subramaniam C."/>
            <person name="Tay Y."/>
            <person name="Dear P."/>
            <person name="Doerig C."/>
            <person name="Gruber A."/>
            <person name="Parkinson J."/>
            <person name="Shirley M."/>
            <person name="Wan K.L."/>
            <person name="Berriman M."/>
            <person name="Tomley F."/>
            <person name="Pain A."/>
        </authorList>
    </citation>
    <scope>NUCLEOTIDE SEQUENCE [LARGE SCALE GENOMIC DNA]</scope>
    <source>
        <strain evidence="10">Weybridge</strain>
    </source>
</reference>
<dbReference type="GO" id="GO:0016020">
    <property type="term" value="C:membrane"/>
    <property type="evidence" value="ECO:0007669"/>
    <property type="project" value="UniProtKB-SubCell"/>
</dbReference>
<sequence>MLNSEDVLLPAAHLQQPSSRTAPQPQPPNAVAGAGAGGDVGLEEYSPMSVGRRVQQQQLSAIVDASPRIGSSGVLCSSPADASAGAAAGAPAASAPKKSKRFSRFKKKGSEMLDTAFARHGMIVYDHAWKFIIGFALLSAIMALGIFFRKNEFDMYRLYSYPGAPSHNVRQLLESTFSPQRFNYFFVTRDDNILTKEGMQQVSNLVEAVKQLTVTRQEVVTDEYGNELDANSQLPDTLPEVLTYEDLCVRDAWDDCSILSVLELYSSERQWGRPLTTREWPLAVNIHSRKAFHLESLLGDMRVSSIDSGGHKIHRITGATACLLRFDLQGDVSVAPYSAALERKIETVAKAFSAEGFSLTYKLERSIADELMRSSSMGPAETVALVLATLTVLVYTVVVNTTTSYRTKTLPAIVSVGSTLLGYAGGAGFIYFCGVEHTPPSDATPFLVLGIGVDNAFVLLNSYCLTFLHDTPRQRIISTARDAGVSITITTMTSVAALIIGAVCPFFSISKFSIVTAFCLAWSYVLAQTIFLGCLSLDAKREAYFTRKAREAAAAANKEYHRQGALNPLNSPHSNPSAKSPQSLESNRGSDSLGSPLSCNNGTAMLTNSRQRLAPYSPTSAAAAQPLNQATAAEQQQLQQRQRQQQQQLIDAGSSKPPQEVSSSSAVGPEGHSVDMQGCGGPLSHLQEVELLVALKKLSTYELASVMTFRMEHLWDRHREIVADYFHREDPGERSRTPKNIGNFFGLLRKQGSTKVEQTDDRQQQQAELEPPIRGPSIEAGAPQEELQQQQQQQHGGTGNSPAHRRQGDNRYRVAAEEGQAQQEALLRQEQAGEREAAAAESEAAAAGSEDDEEEDFICDQAGEAAPRVVRVRMGRPADGSMLMAEKDFLVVLDKYINEPKGNVGKIYRRILGKYYCRLMGNKWVRRLVFFGFAALVGIAIYGVTRMRTGITADEITPTDSHLIPFFADRAKYFSSLGEEVTVFFPRRENWSRKEVKERLLAINKEMAESGHALALYNGMARFLEEKNASLEDGNEKMFYEALYSWLQADPVGRQFRTSFLWDRQTANSEGPRLAAWKFTYWLPHSLDAYLLLDWFKHTQKLIADSSELFESYAFTPLALLWESDPFTVKSTVNSLLSALLAIIFMTVLLIPDLLSVLIVALTVLLVDLCLFGFMTLWGLRLNLITMVNLLLAIGYSVDSTLFLLHAFTHGCGATREARMTEGMLMMGCPVANGMLSTLLAVFYLVGTTKFVLIAFFRMMVLVLVMSFGFGMVLLPAVLCIIGPLPPNPPVVSYSQFKSTARKIQGRTLAAPSAALPIEADAASAPAAAAGTAAVNDAATGLKKID</sequence>
<feature type="region of interest" description="Disordered" evidence="7">
    <location>
        <begin position="753"/>
        <end position="806"/>
    </location>
</feature>
<dbReference type="InterPro" id="IPR001036">
    <property type="entry name" value="Acrflvin-R"/>
</dbReference>
<accession>U6M6M1</accession>
<organism evidence="10 11">
    <name type="scientific">Eimeria maxima</name>
    <name type="common">Coccidian parasite</name>
    <dbReference type="NCBI Taxonomy" id="5804"/>
    <lineage>
        <taxon>Eukaryota</taxon>
        <taxon>Sar</taxon>
        <taxon>Alveolata</taxon>
        <taxon>Apicomplexa</taxon>
        <taxon>Conoidasida</taxon>
        <taxon>Coccidia</taxon>
        <taxon>Eucoccidiorida</taxon>
        <taxon>Eimeriorina</taxon>
        <taxon>Eimeriidae</taxon>
        <taxon>Eimeria</taxon>
    </lineage>
</organism>
<feature type="transmembrane region" description="Helical" evidence="8">
    <location>
        <begin position="1184"/>
        <end position="1205"/>
    </location>
</feature>
<feature type="transmembrane region" description="Helical" evidence="8">
    <location>
        <begin position="1225"/>
        <end position="1246"/>
    </location>
</feature>
<keyword evidence="11" id="KW-1185">Reference proteome</keyword>
<feature type="region of interest" description="Disordered" evidence="7">
    <location>
        <begin position="1"/>
        <end position="51"/>
    </location>
</feature>
<dbReference type="Gene3D" id="1.20.1640.10">
    <property type="entry name" value="Multidrug efflux transporter AcrB transmembrane domain"/>
    <property type="match status" value="2"/>
</dbReference>
<feature type="region of interest" description="Disordered" evidence="7">
    <location>
        <begin position="828"/>
        <end position="856"/>
    </location>
</feature>
<dbReference type="OrthoDB" id="6510177at2759"/>
<protein>
    <submittedName>
        <fullName evidence="10">Patched transmembrane domain-containing protein, putative</fullName>
    </submittedName>
</protein>
<evidence type="ECO:0000313" key="11">
    <source>
        <dbReference type="Proteomes" id="UP000030763"/>
    </source>
</evidence>
<feature type="transmembrane region" description="Helical" evidence="8">
    <location>
        <begin position="1158"/>
        <end position="1178"/>
    </location>
</feature>
<dbReference type="GO" id="GO:0022857">
    <property type="term" value="F:transmembrane transporter activity"/>
    <property type="evidence" value="ECO:0007669"/>
    <property type="project" value="InterPro"/>
</dbReference>
<name>U6M6M1_EIMMA</name>
<feature type="domain" description="SSD" evidence="9">
    <location>
        <begin position="1162"/>
        <end position="1281"/>
    </location>
</feature>
<dbReference type="PANTHER" id="PTHR10796:SF92">
    <property type="entry name" value="PATCHED-RELATED, ISOFORM A"/>
    <property type="match status" value="1"/>
</dbReference>
<feature type="transmembrane region" description="Helical" evidence="8">
    <location>
        <begin position="128"/>
        <end position="148"/>
    </location>
</feature>
<evidence type="ECO:0000256" key="8">
    <source>
        <dbReference type="SAM" id="Phobius"/>
    </source>
</evidence>
<keyword evidence="3 8" id="KW-0812">Transmembrane</keyword>
<reference evidence="10" key="2">
    <citation type="submission" date="2013-10" db="EMBL/GenBank/DDBJ databases">
        <authorList>
            <person name="Aslett M."/>
        </authorList>
    </citation>
    <scope>NUCLEOTIDE SEQUENCE [LARGE SCALE GENOMIC DNA]</scope>
    <source>
        <strain evidence="10">Weybridge</strain>
    </source>
</reference>
<gene>
    <name evidence="10" type="ORF">EMWEY_00052790</name>
</gene>
<dbReference type="EMBL" id="HG719795">
    <property type="protein sequence ID" value="CDJ58713.1"/>
    <property type="molecule type" value="Genomic_DNA"/>
</dbReference>
<feature type="transmembrane region" description="Helical" evidence="8">
    <location>
        <begin position="382"/>
        <end position="400"/>
    </location>
</feature>
<dbReference type="Proteomes" id="UP000030763">
    <property type="component" value="Unassembled WGS sequence"/>
</dbReference>
<keyword evidence="6" id="KW-0325">Glycoprotein</keyword>
<feature type="transmembrane region" description="Helical" evidence="8">
    <location>
        <begin position="485"/>
        <end position="508"/>
    </location>
</feature>
<dbReference type="InterPro" id="IPR000731">
    <property type="entry name" value="SSD"/>
</dbReference>
<comment type="similarity">
    <text evidence="2">Belongs to the patched family.</text>
</comment>
<feature type="region of interest" description="Disordered" evidence="7">
    <location>
        <begin position="564"/>
        <end position="601"/>
    </location>
</feature>
<dbReference type="InterPro" id="IPR051697">
    <property type="entry name" value="Patched_domain-protein"/>
</dbReference>
<dbReference type="GeneID" id="25339265"/>
<feature type="compositionally biased region" description="Low complexity" evidence="7">
    <location>
        <begin position="621"/>
        <end position="665"/>
    </location>
</feature>
<dbReference type="Pfam" id="PF02460">
    <property type="entry name" value="Patched"/>
    <property type="match status" value="1"/>
</dbReference>
<feature type="transmembrane region" description="Helical" evidence="8">
    <location>
        <begin position="412"/>
        <end position="432"/>
    </location>
</feature>
<dbReference type="PRINTS" id="PR00702">
    <property type="entry name" value="ACRIFLAVINRP"/>
</dbReference>
<keyword evidence="5 8" id="KW-0472">Membrane</keyword>
<dbReference type="VEuPathDB" id="ToxoDB:EMWEY_00052790"/>
<proteinExistence type="inferred from homology"/>
<dbReference type="PROSITE" id="PS50156">
    <property type="entry name" value="SSD"/>
    <property type="match status" value="2"/>
</dbReference>
<evidence type="ECO:0000256" key="7">
    <source>
        <dbReference type="SAM" id="MobiDB-lite"/>
    </source>
</evidence>
<dbReference type="InterPro" id="IPR003392">
    <property type="entry name" value="PTHD_SSD"/>
</dbReference>
<dbReference type="RefSeq" id="XP_013335361.1">
    <property type="nucleotide sequence ID" value="XM_013479907.1"/>
</dbReference>